<gene>
    <name evidence="1" type="ORF">BT63DRAFT_428750</name>
</gene>
<dbReference type="Proteomes" id="UP000799302">
    <property type="component" value="Unassembled WGS sequence"/>
</dbReference>
<dbReference type="OrthoDB" id="9983368at2759"/>
<dbReference type="EMBL" id="MU004240">
    <property type="protein sequence ID" value="KAF2665803.1"/>
    <property type="molecule type" value="Genomic_DNA"/>
</dbReference>
<dbReference type="SUPFAM" id="SSF54427">
    <property type="entry name" value="NTF2-like"/>
    <property type="match status" value="1"/>
</dbReference>
<dbReference type="InterPro" id="IPR032710">
    <property type="entry name" value="NTF2-like_dom_sf"/>
</dbReference>
<evidence type="ECO:0008006" key="3">
    <source>
        <dbReference type="Google" id="ProtNLM"/>
    </source>
</evidence>
<keyword evidence="2" id="KW-1185">Reference proteome</keyword>
<evidence type="ECO:0000313" key="2">
    <source>
        <dbReference type="Proteomes" id="UP000799302"/>
    </source>
</evidence>
<evidence type="ECO:0000313" key="1">
    <source>
        <dbReference type="EMBL" id="KAF2665803.1"/>
    </source>
</evidence>
<name>A0A6A6U3G9_9PEZI</name>
<reference evidence="1" key="1">
    <citation type="journal article" date="2020" name="Stud. Mycol.">
        <title>101 Dothideomycetes genomes: a test case for predicting lifestyles and emergence of pathogens.</title>
        <authorList>
            <person name="Haridas S."/>
            <person name="Albert R."/>
            <person name="Binder M."/>
            <person name="Bloem J."/>
            <person name="Labutti K."/>
            <person name="Salamov A."/>
            <person name="Andreopoulos B."/>
            <person name="Baker S."/>
            <person name="Barry K."/>
            <person name="Bills G."/>
            <person name="Bluhm B."/>
            <person name="Cannon C."/>
            <person name="Castanera R."/>
            <person name="Culley D."/>
            <person name="Daum C."/>
            <person name="Ezra D."/>
            <person name="Gonzalez J."/>
            <person name="Henrissat B."/>
            <person name="Kuo A."/>
            <person name="Liang C."/>
            <person name="Lipzen A."/>
            <person name="Lutzoni F."/>
            <person name="Magnuson J."/>
            <person name="Mondo S."/>
            <person name="Nolan M."/>
            <person name="Ohm R."/>
            <person name="Pangilinan J."/>
            <person name="Park H.-J."/>
            <person name="Ramirez L."/>
            <person name="Alfaro M."/>
            <person name="Sun H."/>
            <person name="Tritt A."/>
            <person name="Yoshinaga Y."/>
            <person name="Zwiers L.-H."/>
            <person name="Turgeon B."/>
            <person name="Goodwin S."/>
            <person name="Spatafora J."/>
            <person name="Crous P."/>
            <person name="Grigoriev I."/>
        </authorList>
    </citation>
    <scope>NUCLEOTIDE SEQUENCE</scope>
    <source>
        <strain evidence="1">CBS 115976</strain>
    </source>
</reference>
<sequence length="143" mass="16149">MAPILTNTEAEAWLQGFYDMADKLEAVPWFEQYSTEDTEIQYANLPLMTGKDALNMYIKVFGNLDRLAHSVKHFDVVGDRILHAVTVRYVVKGDDPDKDVIEIGAFSECHLRRDEVDGKVKCARADIYVDPSPVFQRVAAKGL</sequence>
<accession>A0A6A6U3G9</accession>
<dbReference type="AlphaFoldDB" id="A0A6A6U3G9"/>
<organism evidence="1 2">
    <name type="scientific">Microthyrium microscopicum</name>
    <dbReference type="NCBI Taxonomy" id="703497"/>
    <lineage>
        <taxon>Eukaryota</taxon>
        <taxon>Fungi</taxon>
        <taxon>Dikarya</taxon>
        <taxon>Ascomycota</taxon>
        <taxon>Pezizomycotina</taxon>
        <taxon>Dothideomycetes</taxon>
        <taxon>Dothideomycetes incertae sedis</taxon>
        <taxon>Microthyriales</taxon>
        <taxon>Microthyriaceae</taxon>
        <taxon>Microthyrium</taxon>
    </lineage>
</organism>
<protein>
    <recommendedName>
        <fullName evidence="3">SnoaL-like domain-containing protein</fullName>
    </recommendedName>
</protein>
<proteinExistence type="predicted"/>